<dbReference type="Pfam" id="PF14226">
    <property type="entry name" value="DIOX_N"/>
    <property type="match status" value="2"/>
</dbReference>
<feature type="domain" description="Fe2OG dioxygenase" evidence="3">
    <location>
        <begin position="189"/>
        <end position="288"/>
    </location>
</feature>
<dbReference type="InterPro" id="IPR050231">
    <property type="entry name" value="Iron_ascorbate_oxido_reductase"/>
</dbReference>
<evidence type="ECO:0000256" key="1">
    <source>
        <dbReference type="ARBA" id="ARBA00022723"/>
    </source>
</evidence>
<sequence length="685" mass="78583">MKSFQFANESSPVSLTPDFILPEHKRPHLSEVTFSDSIPIIDLSHLDVVHKISKACEEFGFFQIVNHGVPDQVCTKMMKAITNFFELAPEERKHLSSTDHTKNVRLVNYLLRVDGGETVKLWSENFVHPWYPMDDIISLLPENIGTQYREAFTEYAKEISSLVRRLLSLISIGLGLEEDFLLKKLGEQPRQRAQANFYPPCSNPELTMGLTEHTDINALTVLLQSEVSGLQVNKDGKWISIPCIPNAFVINLADQIEVLSNGRYKSVLHRAVTNKVHSRMSMAMFYGPNSDTIIGPIQELIDEEHPQKYRNYRFSDFVEEFYCHGTKIPFNLQIFLHKMKSFQLANESSPLSLTQDFILPKHKRPRLSEVTFLDSIPIIDLSHYDDKNPSSMEVVHKISKACEEFGFFQIVNHGVPNKVCTKMMKAISSLFELPPEEREHLSSTDPTKNVRLINYYLQVEGEEKVKLWSECFAHQWYPIDDIIQLLPEKIGNQYREAFTEYAKEVGSLVRRLLSLISIGLGLEEDCLLKKLGEQPRQRAQANFYPPCPDPELTMGLLEHTDLNAITVLLQSEVSGLQVNKDGKWISVPCIPNAFVINLADQIEVLSNGRYKSVIHRAATNNVHPRMSMAMFFGPNPETIIEPIHELIDDEHPPKYRSYRFSKFLEEVFNHKGTRRIVKETFELPR</sequence>
<dbReference type="InterPro" id="IPR026992">
    <property type="entry name" value="DIOX_N"/>
</dbReference>
<evidence type="ECO:0000313" key="4">
    <source>
        <dbReference type="EMBL" id="AES96069.2"/>
    </source>
</evidence>
<dbReference type="GO" id="GO:0016706">
    <property type="term" value="F:2-oxoglutarate-dependent dioxygenase activity"/>
    <property type="evidence" value="ECO:0000318"/>
    <property type="project" value="GO_Central"/>
</dbReference>
<dbReference type="GO" id="GO:0046872">
    <property type="term" value="F:metal ion binding"/>
    <property type="evidence" value="ECO:0007669"/>
    <property type="project" value="UniProtKB-KW"/>
</dbReference>
<reference evidence="4 6" key="1">
    <citation type="journal article" date="2011" name="Nature">
        <title>The Medicago genome provides insight into the evolution of rhizobial symbioses.</title>
        <authorList>
            <person name="Young N.D."/>
            <person name="Debelle F."/>
            <person name="Oldroyd G.E."/>
            <person name="Geurts R."/>
            <person name="Cannon S.B."/>
            <person name="Udvardi M.K."/>
            <person name="Benedito V.A."/>
            <person name="Mayer K.F."/>
            <person name="Gouzy J."/>
            <person name="Schoof H."/>
            <person name="Van de Peer Y."/>
            <person name="Proost S."/>
            <person name="Cook D.R."/>
            <person name="Meyers B.C."/>
            <person name="Spannagl M."/>
            <person name="Cheung F."/>
            <person name="De Mita S."/>
            <person name="Krishnakumar V."/>
            <person name="Gundlach H."/>
            <person name="Zhou S."/>
            <person name="Mudge J."/>
            <person name="Bharti A.K."/>
            <person name="Murray J.D."/>
            <person name="Naoumkina M.A."/>
            <person name="Rosen B."/>
            <person name="Silverstein K.A."/>
            <person name="Tang H."/>
            <person name="Rombauts S."/>
            <person name="Zhao P.X."/>
            <person name="Zhou P."/>
            <person name="Barbe V."/>
            <person name="Bardou P."/>
            <person name="Bechner M."/>
            <person name="Bellec A."/>
            <person name="Berger A."/>
            <person name="Berges H."/>
            <person name="Bidwell S."/>
            <person name="Bisseling T."/>
            <person name="Choisne N."/>
            <person name="Couloux A."/>
            <person name="Denny R."/>
            <person name="Deshpande S."/>
            <person name="Dai X."/>
            <person name="Doyle J.J."/>
            <person name="Dudez A.M."/>
            <person name="Farmer A.D."/>
            <person name="Fouteau S."/>
            <person name="Franken C."/>
            <person name="Gibelin C."/>
            <person name="Gish J."/>
            <person name="Goldstein S."/>
            <person name="Gonzalez A.J."/>
            <person name="Green P.J."/>
            <person name="Hallab A."/>
            <person name="Hartog M."/>
            <person name="Hua A."/>
            <person name="Humphray S.J."/>
            <person name="Jeong D.H."/>
            <person name="Jing Y."/>
            <person name="Jocker A."/>
            <person name="Kenton S.M."/>
            <person name="Kim D.J."/>
            <person name="Klee K."/>
            <person name="Lai H."/>
            <person name="Lang C."/>
            <person name="Lin S."/>
            <person name="Macmil S.L."/>
            <person name="Magdelenat G."/>
            <person name="Matthews L."/>
            <person name="McCorrison J."/>
            <person name="Monaghan E.L."/>
            <person name="Mun J.H."/>
            <person name="Najar F.Z."/>
            <person name="Nicholson C."/>
            <person name="Noirot C."/>
            <person name="O'Bleness M."/>
            <person name="Paule C.R."/>
            <person name="Poulain J."/>
            <person name="Prion F."/>
            <person name="Qin B."/>
            <person name="Qu C."/>
            <person name="Retzel E.F."/>
            <person name="Riddle C."/>
            <person name="Sallet E."/>
            <person name="Samain S."/>
            <person name="Samson N."/>
            <person name="Sanders I."/>
            <person name="Saurat O."/>
            <person name="Scarpelli C."/>
            <person name="Schiex T."/>
            <person name="Segurens B."/>
            <person name="Severin A.J."/>
            <person name="Sherrier D.J."/>
            <person name="Shi R."/>
            <person name="Sims S."/>
            <person name="Singer S.R."/>
            <person name="Sinharoy S."/>
            <person name="Sterck L."/>
            <person name="Viollet A."/>
            <person name="Wang B.B."/>
            <person name="Wang K."/>
            <person name="Wang M."/>
            <person name="Wang X."/>
            <person name="Warfsmann J."/>
            <person name="Weissenbach J."/>
            <person name="White D.D."/>
            <person name="White J.D."/>
            <person name="Wiley G.B."/>
            <person name="Wincker P."/>
            <person name="Xing Y."/>
            <person name="Yang L."/>
            <person name="Yao Z."/>
            <person name="Ying F."/>
            <person name="Zhai J."/>
            <person name="Zhou L."/>
            <person name="Zuber A."/>
            <person name="Denarie J."/>
            <person name="Dixon R.A."/>
            <person name="May G.D."/>
            <person name="Schwartz D.C."/>
            <person name="Rogers J."/>
            <person name="Quetier F."/>
            <person name="Town C.D."/>
            <person name="Roe B.A."/>
        </authorList>
    </citation>
    <scope>NUCLEOTIDE SEQUENCE [LARGE SCALE GENOMIC DNA]</scope>
    <source>
        <strain evidence="4">A17</strain>
        <strain evidence="5 6">cv. Jemalong A17</strain>
    </source>
</reference>
<keyword evidence="2" id="KW-0408">Iron</keyword>
<dbReference type="Pfam" id="PF03171">
    <property type="entry name" value="2OG-FeII_Oxy"/>
    <property type="match status" value="2"/>
</dbReference>
<proteinExistence type="predicted"/>
<dbReference type="HOGENOM" id="CLU_401923_0_0_1"/>
<dbReference type="SUPFAM" id="SSF51197">
    <property type="entry name" value="Clavaminate synthase-like"/>
    <property type="match status" value="2"/>
</dbReference>
<dbReference type="Gene3D" id="2.60.120.330">
    <property type="entry name" value="B-lactam Antibiotic, Isopenicillin N Synthase, Chain"/>
    <property type="match status" value="2"/>
</dbReference>
<evidence type="ECO:0000313" key="6">
    <source>
        <dbReference type="Proteomes" id="UP000002051"/>
    </source>
</evidence>
<evidence type="ECO:0000256" key="2">
    <source>
        <dbReference type="ARBA" id="ARBA00023004"/>
    </source>
</evidence>
<dbReference type="EMBL" id="CM001221">
    <property type="protein sequence ID" value="AES96069.2"/>
    <property type="molecule type" value="Genomic_DNA"/>
</dbReference>
<dbReference type="AlphaFoldDB" id="G7JYV9"/>
<dbReference type="InterPro" id="IPR005123">
    <property type="entry name" value="Oxoglu/Fe-dep_dioxygenase_dom"/>
</dbReference>
<dbReference type="eggNOG" id="KOG0143">
    <property type="taxonomic scope" value="Eukaryota"/>
</dbReference>
<protein>
    <submittedName>
        <fullName evidence="4">1-aminocyclopropane-1-carboxylate oxidase</fullName>
    </submittedName>
</protein>
<dbReference type="PaxDb" id="3880-AES96069"/>
<name>G7JYV9_MEDTR</name>
<evidence type="ECO:0000259" key="3">
    <source>
        <dbReference type="PROSITE" id="PS51471"/>
    </source>
</evidence>
<feature type="domain" description="Fe2OG dioxygenase" evidence="3">
    <location>
        <begin position="535"/>
        <end position="634"/>
    </location>
</feature>
<dbReference type="EnsemblPlants" id="AES96069">
    <property type="protein sequence ID" value="AES96069"/>
    <property type="gene ID" value="MTR_5g032880"/>
</dbReference>
<organism evidence="4 6">
    <name type="scientific">Medicago truncatula</name>
    <name type="common">Barrel medic</name>
    <name type="synonym">Medicago tribuloides</name>
    <dbReference type="NCBI Taxonomy" id="3880"/>
    <lineage>
        <taxon>Eukaryota</taxon>
        <taxon>Viridiplantae</taxon>
        <taxon>Streptophyta</taxon>
        <taxon>Embryophyta</taxon>
        <taxon>Tracheophyta</taxon>
        <taxon>Spermatophyta</taxon>
        <taxon>Magnoliopsida</taxon>
        <taxon>eudicotyledons</taxon>
        <taxon>Gunneridae</taxon>
        <taxon>Pentapetalae</taxon>
        <taxon>rosids</taxon>
        <taxon>fabids</taxon>
        <taxon>Fabales</taxon>
        <taxon>Fabaceae</taxon>
        <taxon>Papilionoideae</taxon>
        <taxon>50 kb inversion clade</taxon>
        <taxon>NPAAA clade</taxon>
        <taxon>Hologalegina</taxon>
        <taxon>IRL clade</taxon>
        <taxon>Trifolieae</taxon>
        <taxon>Medicago</taxon>
    </lineage>
</organism>
<dbReference type="PANTHER" id="PTHR47990">
    <property type="entry name" value="2-OXOGLUTARATE (2OG) AND FE(II)-DEPENDENT OXYGENASE SUPERFAMILY PROTEIN-RELATED"/>
    <property type="match status" value="1"/>
</dbReference>
<gene>
    <name evidence="4" type="ordered locus">MTR_5g032880</name>
</gene>
<dbReference type="InterPro" id="IPR027443">
    <property type="entry name" value="IPNS-like_sf"/>
</dbReference>
<evidence type="ECO:0000313" key="5">
    <source>
        <dbReference type="EnsemblPlants" id="AES96069"/>
    </source>
</evidence>
<reference evidence="5" key="3">
    <citation type="submission" date="2015-04" db="UniProtKB">
        <authorList>
            <consortium name="EnsemblPlants"/>
        </authorList>
    </citation>
    <scope>IDENTIFICATION</scope>
    <source>
        <strain evidence="5">cv. Jemalong A17</strain>
    </source>
</reference>
<dbReference type="InterPro" id="IPR044861">
    <property type="entry name" value="IPNS-like_FE2OG_OXY"/>
</dbReference>
<dbReference type="STRING" id="3880.G7JYV9"/>
<reference evidence="4 6" key="2">
    <citation type="journal article" date="2014" name="BMC Genomics">
        <title>An improved genome release (version Mt4.0) for the model legume Medicago truncatula.</title>
        <authorList>
            <person name="Tang H."/>
            <person name="Krishnakumar V."/>
            <person name="Bidwell S."/>
            <person name="Rosen B."/>
            <person name="Chan A."/>
            <person name="Zhou S."/>
            <person name="Gentzbittel L."/>
            <person name="Childs K.L."/>
            <person name="Yandell M."/>
            <person name="Gundlach H."/>
            <person name="Mayer K.F."/>
            <person name="Schwartz D.C."/>
            <person name="Town C.D."/>
        </authorList>
    </citation>
    <scope>GENOME REANNOTATION</scope>
    <source>
        <strain evidence="5 6">cv. Jemalong A17</strain>
    </source>
</reference>
<dbReference type="Proteomes" id="UP000002051">
    <property type="component" value="Chromosome 5"/>
</dbReference>
<accession>G7JYV9</accession>
<accession>A0A0C3XGD4</accession>
<keyword evidence="6" id="KW-1185">Reference proteome</keyword>
<keyword evidence="1" id="KW-0479">Metal-binding</keyword>
<dbReference type="PROSITE" id="PS51471">
    <property type="entry name" value="FE2OG_OXY"/>
    <property type="match status" value="2"/>
</dbReference>